<keyword evidence="5" id="KW-1185">Reference proteome</keyword>
<dbReference type="Proteomes" id="UP001595699">
    <property type="component" value="Unassembled WGS sequence"/>
</dbReference>
<evidence type="ECO:0000313" key="4">
    <source>
        <dbReference type="EMBL" id="MFC3763565.1"/>
    </source>
</evidence>
<comment type="caution">
    <text evidence="4">The sequence shown here is derived from an EMBL/GenBank/DDBJ whole genome shotgun (WGS) entry which is preliminary data.</text>
</comment>
<feature type="domain" description="Protein-glutamine gamma-glutamyltransferase-like C-terminal" evidence="3">
    <location>
        <begin position="152"/>
        <end position="221"/>
    </location>
</feature>
<evidence type="ECO:0000256" key="1">
    <source>
        <dbReference type="SAM" id="MobiDB-lite"/>
    </source>
</evidence>
<dbReference type="Pfam" id="PF13559">
    <property type="entry name" value="DUF4129"/>
    <property type="match status" value="1"/>
</dbReference>
<keyword evidence="2" id="KW-0812">Transmembrane</keyword>
<dbReference type="EMBL" id="JBHRZH010000019">
    <property type="protein sequence ID" value="MFC3763565.1"/>
    <property type="molecule type" value="Genomic_DNA"/>
</dbReference>
<accession>A0ABV7YE21</accession>
<sequence length="231" mass="24140">MVRRAGMIAGVVALLAAIIVVAALTSGQVTRLPLPKGSFLPPSPPPAPTFGPSGPGLGGRGQGGSTLGTILLVAVIVLAAVIAALVIWFLVRLLRRLLQAQRGRIVVRHTPVTVKAAPAREVQPDEVDSAIQEGIDELDSDEGDPRRAVIACWVRLERLAAKAGAARAPGDTPAELVAHMLVAVDVSGAVLERLAALYRRARYAPAEVSEDMRAEALATLRQVRSELAGVS</sequence>
<keyword evidence="2" id="KW-0472">Membrane</keyword>
<keyword evidence="2" id="KW-1133">Transmembrane helix</keyword>
<feature type="region of interest" description="Disordered" evidence="1">
    <location>
        <begin position="35"/>
        <end position="61"/>
    </location>
</feature>
<protein>
    <submittedName>
        <fullName evidence="4">DUF4129 domain-containing protein</fullName>
    </submittedName>
</protein>
<evidence type="ECO:0000256" key="2">
    <source>
        <dbReference type="SAM" id="Phobius"/>
    </source>
</evidence>
<evidence type="ECO:0000313" key="5">
    <source>
        <dbReference type="Proteomes" id="UP001595699"/>
    </source>
</evidence>
<proteinExistence type="predicted"/>
<organism evidence="4 5">
    <name type="scientific">Tenggerimyces flavus</name>
    <dbReference type="NCBI Taxonomy" id="1708749"/>
    <lineage>
        <taxon>Bacteria</taxon>
        <taxon>Bacillati</taxon>
        <taxon>Actinomycetota</taxon>
        <taxon>Actinomycetes</taxon>
        <taxon>Propionibacteriales</taxon>
        <taxon>Nocardioidaceae</taxon>
        <taxon>Tenggerimyces</taxon>
    </lineage>
</organism>
<gene>
    <name evidence="4" type="ORF">ACFOUW_22185</name>
</gene>
<dbReference type="InterPro" id="IPR025403">
    <property type="entry name" value="TgpA-like_C"/>
</dbReference>
<feature type="transmembrane region" description="Helical" evidence="2">
    <location>
        <begin position="70"/>
        <end position="94"/>
    </location>
</feature>
<reference evidence="5" key="1">
    <citation type="journal article" date="2019" name="Int. J. Syst. Evol. Microbiol.">
        <title>The Global Catalogue of Microorganisms (GCM) 10K type strain sequencing project: providing services to taxonomists for standard genome sequencing and annotation.</title>
        <authorList>
            <consortium name="The Broad Institute Genomics Platform"/>
            <consortium name="The Broad Institute Genome Sequencing Center for Infectious Disease"/>
            <person name="Wu L."/>
            <person name="Ma J."/>
        </authorList>
    </citation>
    <scope>NUCLEOTIDE SEQUENCE [LARGE SCALE GENOMIC DNA]</scope>
    <source>
        <strain evidence="5">CGMCC 4.7241</strain>
    </source>
</reference>
<dbReference type="RefSeq" id="WP_205115623.1">
    <property type="nucleotide sequence ID" value="NZ_JAFBCM010000001.1"/>
</dbReference>
<name>A0ABV7YE21_9ACTN</name>
<evidence type="ECO:0000259" key="3">
    <source>
        <dbReference type="Pfam" id="PF13559"/>
    </source>
</evidence>